<evidence type="ECO:0000313" key="2">
    <source>
        <dbReference type="Proteomes" id="UP000077315"/>
    </source>
</evidence>
<proteinExistence type="predicted"/>
<dbReference type="OrthoDB" id="3248986at2759"/>
<sequence length="193" mass="22069">MQELADEAVVPSGYARITKKIGDGFSFMKADEWKSWCIIYSPFVLKCVIPAVHLANWMLFIKACRLLTKPSITVKETAEAHKYLQELCTKCQTFYKKPAITPNMYLHLHLSKCINDFDPKGGFESTMMKRFLEKAYIGSYIRTFSTSLNEFIITFLHSISNSQSHLPLQSDSSAFNLPQFVEFSSNPRKLSSE</sequence>
<accession>A0A163DXM8</accession>
<dbReference type="EMBL" id="KV440980">
    <property type="protein sequence ID" value="OAD74060.1"/>
    <property type="molecule type" value="Genomic_DNA"/>
</dbReference>
<dbReference type="RefSeq" id="XP_018292100.1">
    <property type="nucleotide sequence ID" value="XM_018431465.1"/>
</dbReference>
<organism evidence="1 2">
    <name type="scientific">Phycomyces blakesleeanus (strain ATCC 8743b / DSM 1359 / FGSC 10004 / NBRC 33097 / NRRL 1555)</name>
    <dbReference type="NCBI Taxonomy" id="763407"/>
    <lineage>
        <taxon>Eukaryota</taxon>
        <taxon>Fungi</taxon>
        <taxon>Fungi incertae sedis</taxon>
        <taxon>Mucoromycota</taxon>
        <taxon>Mucoromycotina</taxon>
        <taxon>Mucoromycetes</taxon>
        <taxon>Mucorales</taxon>
        <taxon>Phycomycetaceae</taxon>
        <taxon>Phycomyces</taxon>
    </lineage>
</organism>
<dbReference type="Proteomes" id="UP000077315">
    <property type="component" value="Unassembled WGS sequence"/>
</dbReference>
<evidence type="ECO:0000313" key="1">
    <source>
        <dbReference type="EMBL" id="OAD74060.1"/>
    </source>
</evidence>
<dbReference type="PANTHER" id="PTHR46579:SF2">
    <property type="entry name" value="C2H2-TYPE DOMAIN-CONTAINING PROTEIN"/>
    <property type="match status" value="1"/>
</dbReference>
<protein>
    <submittedName>
        <fullName evidence="1">Uncharacterized protein</fullName>
    </submittedName>
</protein>
<name>A0A163DXM8_PHYB8</name>
<dbReference type="VEuPathDB" id="FungiDB:PHYBLDRAFT_145523"/>
<dbReference type="AlphaFoldDB" id="A0A163DXM8"/>
<dbReference type="GeneID" id="28992371"/>
<dbReference type="InParanoid" id="A0A163DXM8"/>
<reference evidence="2" key="1">
    <citation type="submission" date="2015-06" db="EMBL/GenBank/DDBJ databases">
        <title>Expansion of signal transduction pathways in fungi by whole-genome duplication.</title>
        <authorList>
            <consortium name="DOE Joint Genome Institute"/>
            <person name="Corrochano L.M."/>
            <person name="Kuo A."/>
            <person name="Marcet-Houben M."/>
            <person name="Polaino S."/>
            <person name="Salamov A."/>
            <person name="Villalobos J.M."/>
            <person name="Alvarez M.I."/>
            <person name="Avalos J."/>
            <person name="Benito E.P."/>
            <person name="Benoit I."/>
            <person name="Burger G."/>
            <person name="Camino L.P."/>
            <person name="Canovas D."/>
            <person name="Cerda-Olmedo E."/>
            <person name="Cheng J.-F."/>
            <person name="Dominguez A."/>
            <person name="Elias M."/>
            <person name="Eslava A.P."/>
            <person name="Glaser F."/>
            <person name="Grimwood J."/>
            <person name="Gutierrez G."/>
            <person name="Heitman J."/>
            <person name="Henrissat B."/>
            <person name="Iturriaga E.A."/>
            <person name="Lang B.F."/>
            <person name="Lavin J.L."/>
            <person name="Lee S."/>
            <person name="Li W."/>
            <person name="Lindquist E."/>
            <person name="Lopez-Garcia S."/>
            <person name="Luque E.M."/>
            <person name="Marcos A.T."/>
            <person name="Martin J."/>
            <person name="McCluskey K."/>
            <person name="Medina H.R."/>
            <person name="Miralles-Duran A."/>
            <person name="Miyazaki A."/>
            <person name="Munoz-Torres E."/>
            <person name="Oguiza J.A."/>
            <person name="Ohm R."/>
            <person name="Olmedo M."/>
            <person name="Orejas M."/>
            <person name="Ortiz-Castellanos L."/>
            <person name="Pisabarro A.G."/>
            <person name="Rodriguez-Romero J."/>
            <person name="Ruiz-Herrera J."/>
            <person name="Ruiz-Vazquez R."/>
            <person name="Sanz C."/>
            <person name="Schackwitz W."/>
            <person name="Schmutz J."/>
            <person name="Shahriari M."/>
            <person name="Shelest E."/>
            <person name="Silva-Franco F."/>
            <person name="Soanes D."/>
            <person name="Syed K."/>
            <person name="Tagua V.G."/>
            <person name="Talbot N.J."/>
            <person name="Thon M."/>
            <person name="De vries R.P."/>
            <person name="Wiebenga A."/>
            <person name="Yadav J.S."/>
            <person name="Braun E.L."/>
            <person name="Baker S."/>
            <person name="Garre V."/>
            <person name="Horwitz B."/>
            <person name="Torres-Martinez S."/>
            <person name="Idnurm A."/>
            <person name="Herrera-Estrella A."/>
            <person name="Gabaldon T."/>
            <person name="Grigoriev I.V."/>
        </authorList>
    </citation>
    <scope>NUCLEOTIDE SEQUENCE [LARGE SCALE GENOMIC DNA]</scope>
    <source>
        <strain evidence="2">NRRL 1555(-)</strain>
    </source>
</reference>
<keyword evidence="2" id="KW-1185">Reference proteome</keyword>
<gene>
    <name evidence="1" type="ORF">PHYBLDRAFT_145523</name>
</gene>
<dbReference type="PANTHER" id="PTHR46579">
    <property type="entry name" value="F5/8 TYPE C DOMAIN-CONTAINING PROTEIN-RELATED"/>
    <property type="match status" value="1"/>
</dbReference>